<evidence type="ECO:0000259" key="3">
    <source>
        <dbReference type="Pfam" id="PF22636"/>
    </source>
</evidence>
<feature type="active site" evidence="1">
    <location>
        <position position="42"/>
    </location>
</feature>
<proteinExistence type="predicted"/>
<dbReference type="InterPro" id="IPR054485">
    <property type="entry name" value="FlK-like_dom"/>
</dbReference>
<dbReference type="SUPFAM" id="SSF54637">
    <property type="entry name" value="Thioesterase/thiol ester dehydrase-isomerase"/>
    <property type="match status" value="1"/>
</dbReference>
<sequence length="138" mass="15374">MKDTLTTGLTHQMTYTVPDNRTVPHLLPEASEFQTMPSVLATGYMVGIIEWACMELLRPHLEEEEISLGTHVNFSHDAPTVPGSTVTLDVEVTEINRRAVTFKITATDEFSTISTGTHQRGVVNREKFVSRLPEAPHN</sequence>
<dbReference type="CDD" id="cd03440">
    <property type="entry name" value="hot_dog"/>
    <property type="match status" value="1"/>
</dbReference>
<dbReference type="STRING" id="1652495.ccrud_02395"/>
<keyword evidence="5" id="KW-1185">Reference proteome</keyword>
<feature type="binding site" evidence="2">
    <location>
        <position position="120"/>
    </location>
    <ligand>
        <name>substrate</name>
    </ligand>
</feature>
<dbReference type="Pfam" id="PF22636">
    <property type="entry name" value="FlK"/>
    <property type="match status" value="1"/>
</dbReference>
<protein>
    <submittedName>
        <fullName evidence="4">Thioesterase</fullName>
    </submittedName>
</protein>
<accession>A0A172QR50</accession>
<name>A0A172QR50_9CORY</name>
<dbReference type="OrthoDB" id="6902891at2"/>
<dbReference type="PIRSF" id="PIRSF014972">
    <property type="entry name" value="FlK"/>
    <property type="match status" value="1"/>
</dbReference>
<dbReference type="InterPro" id="IPR029069">
    <property type="entry name" value="HotDog_dom_sf"/>
</dbReference>
<gene>
    <name evidence="4" type="ORF">ccrud_02395</name>
</gene>
<dbReference type="RefSeq" id="WP_066564352.1">
    <property type="nucleotide sequence ID" value="NZ_CP015622.1"/>
</dbReference>
<feature type="active site" evidence="1">
    <location>
        <position position="50"/>
    </location>
</feature>
<reference evidence="4 5" key="1">
    <citation type="submission" date="2016-05" db="EMBL/GenBank/DDBJ databases">
        <title>Complete genome sequence of Corynebacterium crudilactis, a new Corynebacterium species isolated from raw cow's milk.</title>
        <authorList>
            <person name="Christian R."/>
            <person name="Zimmermann J."/>
            <person name="Lipski A."/>
            <person name="Kalinowski J."/>
        </authorList>
    </citation>
    <scope>NUCLEOTIDE SEQUENCE [LARGE SCALE GENOMIC DNA]</scope>
    <source>
        <strain evidence="4 5">JZ16</strain>
    </source>
</reference>
<dbReference type="PANTHER" id="PTHR36934:SF1">
    <property type="entry name" value="THIOESTERASE DOMAIN-CONTAINING PROTEIN"/>
    <property type="match status" value="1"/>
</dbReference>
<evidence type="ECO:0000256" key="2">
    <source>
        <dbReference type="PIRSR" id="PIRSR014972-2"/>
    </source>
</evidence>
<dbReference type="PANTHER" id="PTHR36934">
    <property type="entry name" value="BLR0278 PROTEIN"/>
    <property type="match status" value="1"/>
</dbReference>
<dbReference type="Gene3D" id="3.10.129.10">
    <property type="entry name" value="Hotdog Thioesterase"/>
    <property type="match status" value="1"/>
</dbReference>
<evidence type="ECO:0000256" key="1">
    <source>
        <dbReference type="PIRSR" id="PIRSR014972-1"/>
    </source>
</evidence>
<evidence type="ECO:0000313" key="4">
    <source>
        <dbReference type="EMBL" id="ANE03173.1"/>
    </source>
</evidence>
<feature type="domain" description="Fluoroacetyl-CoA-specific thioesterase-like" evidence="3">
    <location>
        <begin position="34"/>
        <end position="126"/>
    </location>
</feature>
<organism evidence="4 5">
    <name type="scientific">Corynebacterium crudilactis</name>
    <dbReference type="NCBI Taxonomy" id="1652495"/>
    <lineage>
        <taxon>Bacteria</taxon>
        <taxon>Bacillati</taxon>
        <taxon>Actinomycetota</taxon>
        <taxon>Actinomycetes</taxon>
        <taxon>Mycobacteriales</taxon>
        <taxon>Corynebacteriaceae</taxon>
        <taxon>Corynebacterium</taxon>
    </lineage>
</organism>
<feature type="binding site" evidence="2">
    <location>
        <position position="69"/>
    </location>
    <ligand>
        <name>substrate</name>
    </ligand>
</feature>
<dbReference type="Proteomes" id="UP000076929">
    <property type="component" value="Chromosome"/>
</dbReference>
<dbReference type="AlphaFoldDB" id="A0A172QR50"/>
<dbReference type="KEGG" id="ccjz:ccrud_02395"/>
<dbReference type="InterPro" id="IPR025540">
    <property type="entry name" value="FlK"/>
</dbReference>
<feature type="active site" evidence="1">
    <location>
        <position position="76"/>
    </location>
</feature>
<dbReference type="EMBL" id="CP015622">
    <property type="protein sequence ID" value="ANE03173.1"/>
    <property type="molecule type" value="Genomic_DNA"/>
</dbReference>
<evidence type="ECO:0000313" key="5">
    <source>
        <dbReference type="Proteomes" id="UP000076929"/>
    </source>
</evidence>